<feature type="domain" description="DUF4178" evidence="3">
    <location>
        <begin position="62"/>
        <end position="219"/>
    </location>
</feature>
<dbReference type="Pfam" id="PF13785">
    <property type="entry name" value="DUF4178"/>
    <property type="match status" value="2"/>
</dbReference>
<reference evidence="4 5" key="1">
    <citation type="submission" date="2020-05" db="EMBL/GenBank/DDBJ databases">
        <title>Genomic Encyclopedia of Type Strains, Phase IV (KMG-V): Genome sequencing to study the core and pangenomes of soil and plant-associated prokaryotes.</title>
        <authorList>
            <person name="Whitman W."/>
        </authorList>
    </citation>
    <scope>NUCLEOTIDE SEQUENCE [LARGE SCALE GENOMIC DNA]</scope>
    <source>
        <strain evidence="4 5">C29</strain>
    </source>
</reference>
<feature type="transmembrane region" description="Helical" evidence="2">
    <location>
        <begin position="478"/>
        <end position="498"/>
    </location>
</feature>
<evidence type="ECO:0000259" key="3">
    <source>
        <dbReference type="Pfam" id="PF13785"/>
    </source>
</evidence>
<feature type="compositionally biased region" description="Gly residues" evidence="1">
    <location>
        <begin position="535"/>
        <end position="555"/>
    </location>
</feature>
<feature type="domain" description="DUF4178" evidence="3">
    <location>
        <begin position="310"/>
        <end position="445"/>
    </location>
</feature>
<sequence length="555" mass="58978">MAETYRAYRAACPNCGAPVEFRSAASASAVCSFCRSTLVREGEALRRIGESAELFDDHSPLQLGVTGRWQGVAFTLVGRLQYAYADGRWTEWHALFDAGGAGDPGDSGGAASAGRSAWLSEDNGAYVLALDRPLADRVPQAGTLFPGQKALIDGRAWEVASVVQAQVHAAQGELPRPPQPAGPDHAFVIADLRNAQDEVGTLDYAEPARPQWSVGRAVRLAELQLAGLRELGSEKTLAGRSIECPSCGASLEIRLDSTRSVTCGQCRAVVDVSQGVGADLAHFAQNAVTEPQIPLGTVGTLALGTPQPLPWQVVGYLERCDLPEPGSDDEQTFWREYLLYHPTEGFVFLVDTEEGWSWVRPLTGVPVVQGDRATWAGARHAQRWHYRAKTVHVIGEFYWRIRRDEPVEVTDYEGEGPNRRRRLSREQTAGPGGGEITWSAGETLEARAVAQAFGLDSRAGAALARDAAPVAAGRGGGIGAAGVIILVLLVLFVVLLMARCSDDGCADVRSTFGETSAEYRQCLARQRTSSSSSGGSYGGSSWGGGSSGGGGGGHK</sequence>
<evidence type="ECO:0000313" key="4">
    <source>
        <dbReference type="EMBL" id="NRT56321.1"/>
    </source>
</evidence>
<accession>A0ABX2G201</accession>
<feature type="region of interest" description="Disordered" evidence="1">
    <location>
        <begin position="411"/>
        <end position="437"/>
    </location>
</feature>
<name>A0ABX2G201_9BURK</name>
<keyword evidence="5" id="KW-1185">Reference proteome</keyword>
<dbReference type="EMBL" id="JABSNM010000008">
    <property type="protein sequence ID" value="NRT56321.1"/>
    <property type="molecule type" value="Genomic_DNA"/>
</dbReference>
<evidence type="ECO:0000313" key="5">
    <source>
        <dbReference type="Proteomes" id="UP001516061"/>
    </source>
</evidence>
<keyword evidence="2" id="KW-1133">Transmembrane helix</keyword>
<gene>
    <name evidence="4" type="ORF">HNQ01_002064</name>
</gene>
<dbReference type="InterPro" id="IPR025235">
    <property type="entry name" value="DUF4178"/>
</dbReference>
<organism evidence="4 5">
    <name type="scientific">Sphaerotilus uruguayifluvii</name>
    <dbReference type="NCBI Taxonomy" id="2735897"/>
    <lineage>
        <taxon>Bacteria</taxon>
        <taxon>Pseudomonadati</taxon>
        <taxon>Pseudomonadota</taxon>
        <taxon>Betaproteobacteria</taxon>
        <taxon>Burkholderiales</taxon>
        <taxon>Sphaerotilaceae</taxon>
        <taxon>Sphaerotilus</taxon>
    </lineage>
</organism>
<dbReference type="Proteomes" id="UP001516061">
    <property type="component" value="Unassembled WGS sequence"/>
</dbReference>
<keyword evidence="2" id="KW-0812">Transmembrane</keyword>
<evidence type="ECO:0000256" key="2">
    <source>
        <dbReference type="SAM" id="Phobius"/>
    </source>
</evidence>
<comment type="caution">
    <text evidence="4">The sequence shown here is derived from an EMBL/GenBank/DDBJ whole genome shotgun (WGS) entry which is preliminary data.</text>
</comment>
<feature type="region of interest" description="Disordered" evidence="1">
    <location>
        <begin position="528"/>
        <end position="555"/>
    </location>
</feature>
<protein>
    <submittedName>
        <fullName evidence="4">RNA-binding Zn-ribbon protein involved in translation (DUF1610 family)</fullName>
    </submittedName>
</protein>
<proteinExistence type="predicted"/>
<keyword evidence="2" id="KW-0472">Membrane</keyword>
<evidence type="ECO:0000256" key="1">
    <source>
        <dbReference type="SAM" id="MobiDB-lite"/>
    </source>
</evidence>
<dbReference type="RefSeq" id="WP_173805321.1">
    <property type="nucleotide sequence ID" value="NZ_JABSNM010000008.1"/>
</dbReference>